<comment type="similarity">
    <text evidence="10 12">Belongs to the fluoride channel Fluc/FEX (TC 1.A.43) family.</text>
</comment>
<keyword evidence="2 12" id="KW-1003">Cell membrane</keyword>
<comment type="activity regulation">
    <text evidence="12">Na(+) is not transported, but it plays an essential structural role and its presence is essential for fluoride channel function.</text>
</comment>
<feature type="binding site" evidence="12">
    <location>
        <position position="85"/>
    </location>
    <ligand>
        <name>Na(+)</name>
        <dbReference type="ChEBI" id="CHEBI:29101"/>
        <note>structural</note>
    </ligand>
</feature>
<feature type="binding site" evidence="12">
    <location>
        <position position="82"/>
    </location>
    <ligand>
        <name>Na(+)</name>
        <dbReference type="ChEBI" id="CHEBI:29101"/>
        <note>structural</note>
    </ligand>
</feature>
<keyword evidence="8 12" id="KW-0472">Membrane</keyword>
<dbReference type="GO" id="GO:0140114">
    <property type="term" value="P:cellular detoxification of fluoride"/>
    <property type="evidence" value="ECO:0007669"/>
    <property type="project" value="UniProtKB-UniRule"/>
</dbReference>
<keyword evidence="5 12" id="KW-1133">Transmembrane helix</keyword>
<dbReference type="GO" id="GO:0005886">
    <property type="term" value="C:plasma membrane"/>
    <property type="evidence" value="ECO:0007669"/>
    <property type="project" value="UniProtKB-SubCell"/>
</dbReference>
<evidence type="ECO:0000256" key="8">
    <source>
        <dbReference type="ARBA" id="ARBA00023136"/>
    </source>
</evidence>
<keyword evidence="14" id="KW-1185">Reference proteome</keyword>
<proteinExistence type="inferred from homology"/>
<name>A0A8H2PJZ0_9GAMM</name>
<evidence type="ECO:0000256" key="3">
    <source>
        <dbReference type="ARBA" id="ARBA00022519"/>
    </source>
</evidence>
<dbReference type="EMBL" id="SZVP01000013">
    <property type="protein sequence ID" value="TMM43781.1"/>
    <property type="molecule type" value="Genomic_DNA"/>
</dbReference>
<protein>
    <recommendedName>
        <fullName evidence="12">Fluoride-specific ion channel FluC</fullName>
    </recommendedName>
</protein>
<keyword evidence="7 12" id="KW-0406">Ion transport</keyword>
<dbReference type="RefSeq" id="WP_138623922.1">
    <property type="nucleotide sequence ID" value="NZ_SZVP01000013.1"/>
</dbReference>
<dbReference type="Proteomes" id="UP000307702">
    <property type="component" value="Unassembled WGS sequence"/>
</dbReference>
<evidence type="ECO:0000256" key="4">
    <source>
        <dbReference type="ARBA" id="ARBA00022692"/>
    </source>
</evidence>
<dbReference type="PANTHER" id="PTHR28259:SF1">
    <property type="entry name" value="FLUORIDE EXPORT PROTEIN 1-RELATED"/>
    <property type="match status" value="1"/>
</dbReference>
<evidence type="ECO:0000256" key="1">
    <source>
        <dbReference type="ARBA" id="ARBA00004651"/>
    </source>
</evidence>
<dbReference type="PANTHER" id="PTHR28259">
    <property type="entry name" value="FLUORIDE EXPORT PROTEIN 1-RELATED"/>
    <property type="match status" value="1"/>
</dbReference>
<dbReference type="GO" id="GO:0046872">
    <property type="term" value="F:metal ion binding"/>
    <property type="evidence" value="ECO:0007669"/>
    <property type="project" value="UniProtKB-KW"/>
</dbReference>
<evidence type="ECO:0000256" key="7">
    <source>
        <dbReference type="ARBA" id="ARBA00023065"/>
    </source>
</evidence>
<evidence type="ECO:0000256" key="11">
    <source>
        <dbReference type="ARBA" id="ARBA00035585"/>
    </source>
</evidence>
<evidence type="ECO:0000256" key="12">
    <source>
        <dbReference type="HAMAP-Rule" id="MF_00454"/>
    </source>
</evidence>
<evidence type="ECO:0000313" key="13">
    <source>
        <dbReference type="EMBL" id="TMM43781.1"/>
    </source>
</evidence>
<evidence type="ECO:0000256" key="2">
    <source>
        <dbReference type="ARBA" id="ARBA00022475"/>
    </source>
</evidence>
<sequence>MTSAISNVTLYAFVALGGACGASLRFYMSQLVLNWLGKGFPFATLMVNIIGSFTMGLLYQLIEHNILNVSVHRTLIGIGFLGAFTTFSTFSLDSLLLLQQGDVLKAVINILLNVSLCIAAAGLGIFIVNSLAK</sequence>
<feature type="transmembrane region" description="Helical" evidence="12">
    <location>
        <begin position="110"/>
        <end position="132"/>
    </location>
</feature>
<feature type="transmembrane region" description="Helical" evidence="12">
    <location>
        <begin position="40"/>
        <end position="62"/>
    </location>
</feature>
<evidence type="ECO:0000313" key="14">
    <source>
        <dbReference type="Proteomes" id="UP000307702"/>
    </source>
</evidence>
<comment type="caution">
    <text evidence="13">The sequence shown here is derived from an EMBL/GenBank/DDBJ whole genome shotgun (WGS) entry which is preliminary data.</text>
</comment>
<evidence type="ECO:0000256" key="9">
    <source>
        <dbReference type="ARBA" id="ARBA00023303"/>
    </source>
</evidence>
<dbReference type="Pfam" id="PF02537">
    <property type="entry name" value="CRCB"/>
    <property type="match status" value="1"/>
</dbReference>
<keyword evidence="9 12" id="KW-0407">Ion channel</keyword>
<evidence type="ECO:0000256" key="6">
    <source>
        <dbReference type="ARBA" id="ARBA00023053"/>
    </source>
</evidence>
<keyword evidence="3" id="KW-0997">Cell inner membrane</keyword>
<comment type="function">
    <text evidence="12">Fluoride-specific ion channel. Important for reducing fluoride concentration in the cell, thus reducing its toxicity.</text>
</comment>
<keyword evidence="12" id="KW-0479">Metal-binding</keyword>
<dbReference type="AlphaFoldDB" id="A0A8H2PJZ0"/>
<keyword evidence="6 12" id="KW-0915">Sodium</keyword>
<keyword evidence="4 12" id="KW-0812">Transmembrane</keyword>
<dbReference type="NCBIfam" id="TIGR00494">
    <property type="entry name" value="crcB"/>
    <property type="match status" value="1"/>
</dbReference>
<gene>
    <name evidence="12 13" type="primary">crcB</name>
    <name evidence="12" type="synonym">fluC</name>
    <name evidence="13" type="ORF">FCS21_12715</name>
</gene>
<dbReference type="GO" id="GO:0062054">
    <property type="term" value="F:fluoride channel activity"/>
    <property type="evidence" value="ECO:0007669"/>
    <property type="project" value="UniProtKB-UniRule"/>
</dbReference>
<keyword evidence="12" id="KW-0813">Transport</keyword>
<evidence type="ECO:0000256" key="10">
    <source>
        <dbReference type="ARBA" id="ARBA00035120"/>
    </source>
</evidence>
<dbReference type="HAMAP" id="MF_00454">
    <property type="entry name" value="FluC"/>
    <property type="match status" value="1"/>
</dbReference>
<feature type="transmembrane region" description="Helical" evidence="12">
    <location>
        <begin position="7"/>
        <end position="28"/>
    </location>
</feature>
<dbReference type="InterPro" id="IPR003691">
    <property type="entry name" value="FluC"/>
</dbReference>
<comment type="catalytic activity">
    <reaction evidence="11">
        <text>fluoride(in) = fluoride(out)</text>
        <dbReference type="Rhea" id="RHEA:76159"/>
        <dbReference type="ChEBI" id="CHEBI:17051"/>
    </reaction>
    <physiologicalReaction direction="left-to-right" evidence="11">
        <dbReference type="Rhea" id="RHEA:76160"/>
    </physiologicalReaction>
</comment>
<evidence type="ECO:0000256" key="5">
    <source>
        <dbReference type="ARBA" id="ARBA00022989"/>
    </source>
</evidence>
<feature type="transmembrane region" description="Helical" evidence="12">
    <location>
        <begin position="74"/>
        <end position="98"/>
    </location>
</feature>
<accession>A0A8H2PJZ0</accession>
<comment type="subcellular location">
    <subcellularLocation>
        <location evidence="1 12">Cell membrane</location>
        <topology evidence="1 12">Multi-pass membrane protein</topology>
    </subcellularLocation>
</comment>
<reference evidence="13 14" key="1">
    <citation type="submission" date="2019-05" db="EMBL/GenBank/DDBJ databases">
        <title>Colwellia ponticola sp. nov., isolated from seawater.</title>
        <authorList>
            <person name="Yoon J.-H."/>
        </authorList>
    </citation>
    <scope>NUCLEOTIDE SEQUENCE [LARGE SCALE GENOMIC DNA]</scope>
    <source>
        <strain evidence="13 14">OISW-25</strain>
    </source>
</reference>
<organism evidence="13 14">
    <name type="scientific">Colwellia ponticola</name>
    <dbReference type="NCBI Taxonomy" id="2304625"/>
    <lineage>
        <taxon>Bacteria</taxon>
        <taxon>Pseudomonadati</taxon>
        <taxon>Pseudomonadota</taxon>
        <taxon>Gammaproteobacteria</taxon>
        <taxon>Alteromonadales</taxon>
        <taxon>Colwelliaceae</taxon>
        <taxon>Colwellia</taxon>
    </lineage>
</organism>
<dbReference type="OrthoDB" id="9806299at2"/>